<comment type="caution">
    <text evidence="1">The sequence shown here is derived from an EMBL/GenBank/DDBJ whole genome shotgun (WGS) entry which is preliminary data.</text>
</comment>
<protein>
    <submittedName>
        <fullName evidence="1">Uncharacterized protein</fullName>
    </submittedName>
</protein>
<name>A0ABQ4WLR8_9ASTR</name>
<reference evidence="1" key="2">
    <citation type="submission" date="2022-01" db="EMBL/GenBank/DDBJ databases">
        <authorList>
            <person name="Yamashiro T."/>
            <person name="Shiraishi A."/>
            <person name="Satake H."/>
            <person name="Nakayama K."/>
        </authorList>
    </citation>
    <scope>NUCLEOTIDE SEQUENCE</scope>
</reference>
<gene>
    <name evidence="1" type="ORF">Tco_0627172</name>
</gene>
<accession>A0ABQ4WLR8</accession>
<evidence type="ECO:0000313" key="1">
    <source>
        <dbReference type="EMBL" id="GJS53810.1"/>
    </source>
</evidence>
<dbReference type="Proteomes" id="UP001151760">
    <property type="component" value="Unassembled WGS sequence"/>
</dbReference>
<dbReference type="EMBL" id="BQNB010008751">
    <property type="protein sequence ID" value="GJS53810.1"/>
    <property type="molecule type" value="Genomic_DNA"/>
</dbReference>
<organism evidence="1 2">
    <name type="scientific">Tanacetum coccineum</name>
    <dbReference type="NCBI Taxonomy" id="301880"/>
    <lineage>
        <taxon>Eukaryota</taxon>
        <taxon>Viridiplantae</taxon>
        <taxon>Streptophyta</taxon>
        <taxon>Embryophyta</taxon>
        <taxon>Tracheophyta</taxon>
        <taxon>Spermatophyta</taxon>
        <taxon>Magnoliopsida</taxon>
        <taxon>eudicotyledons</taxon>
        <taxon>Gunneridae</taxon>
        <taxon>Pentapetalae</taxon>
        <taxon>asterids</taxon>
        <taxon>campanulids</taxon>
        <taxon>Asterales</taxon>
        <taxon>Asteraceae</taxon>
        <taxon>Asteroideae</taxon>
        <taxon>Anthemideae</taxon>
        <taxon>Anthemidinae</taxon>
        <taxon>Tanacetum</taxon>
    </lineage>
</organism>
<proteinExistence type="predicted"/>
<reference evidence="1" key="1">
    <citation type="journal article" date="2022" name="Int. J. Mol. Sci.">
        <title>Draft Genome of Tanacetum Coccineum: Genomic Comparison of Closely Related Tanacetum-Family Plants.</title>
        <authorList>
            <person name="Yamashiro T."/>
            <person name="Shiraishi A."/>
            <person name="Nakayama K."/>
            <person name="Satake H."/>
        </authorList>
    </citation>
    <scope>NUCLEOTIDE SEQUENCE</scope>
</reference>
<evidence type="ECO:0000313" key="2">
    <source>
        <dbReference type="Proteomes" id="UP001151760"/>
    </source>
</evidence>
<keyword evidence="2" id="KW-1185">Reference proteome</keyword>
<sequence>MGKKGNPFPFSYYRAIRHMALPPRDQRHQYLRYEGLHYTNGDIVDFDARLARIYRREVHRVQVFNFGGLPDLMAEGLSVRMLMEHRDAQGVSLFTSRSWRRIFDIRGPLVYELILEFFSTFRFGEAVIDLDTPEALQFQLGGARRRLRWRKFIVALGLHTREEMKSLSFARYWAESARQIPDKGDLRDY</sequence>